<dbReference type="AlphaFoldDB" id="X1FZN4"/>
<reference evidence="1" key="1">
    <citation type="journal article" date="2014" name="Front. Microbiol.">
        <title>High frequency of phylogenetically diverse reductive dehalogenase-homologous genes in deep subseafloor sedimentary metagenomes.</title>
        <authorList>
            <person name="Kawai M."/>
            <person name="Futagami T."/>
            <person name="Toyoda A."/>
            <person name="Takaki Y."/>
            <person name="Nishi S."/>
            <person name="Hori S."/>
            <person name="Arai W."/>
            <person name="Tsubouchi T."/>
            <person name="Morono Y."/>
            <person name="Uchiyama I."/>
            <person name="Ito T."/>
            <person name="Fujiyama A."/>
            <person name="Inagaki F."/>
            <person name="Takami H."/>
        </authorList>
    </citation>
    <scope>NUCLEOTIDE SEQUENCE</scope>
    <source>
        <strain evidence="1">Expedition CK06-06</strain>
    </source>
</reference>
<comment type="caution">
    <text evidence="1">The sequence shown here is derived from an EMBL/GenBank/DDBJ whole genome shotgun (WGS) entry which is preliminary data.</text>
</comment>
<name>X1FZN4_9ZZZZ</name>
<gene>
    <name evidence="1" type="ORF">S03H2_29771</name>
</gene>
<evidence type="ECO:0000313" key="1">
    <source>
        <dbReference type="EMBL" id="GAH51116.1"/>
    </source>
</evidence>
<sequence length="140" mass="16802">MGENEDKFMARYYNKRTNQVFELKEKRSNWLGIWDKFLKLIGITNMREISVIDCVERFIFYDQSNQDRWTYRITAYTAKEYGEPLLVLKFEGKLISVQRFLGFIPKGIVQQNYMYPFGKQGRIGLLRTIQHLNKEITIEE</sequence>
<protein>
    <submittedName>
        <fullName evidence="1">Uncharacterized protein</fullName>
    </submittedName>
</protein>
<dbReference type="EMBL" id="BARU01017985">
    <property type="protein sequence ID" value="GAH51116.1"/>
    <property type="molecule type" value="Genomic_DNA"/>
</dbReference>
<organism evidence="1">
    <name type="scientific">marine sediment metagenome</name>
    <dbReference type="NCBI Taxonomy" id="412755"/>
    <lineage>
        <taxon>unclassified sequences</taxon>
        <taxon>metagenomes</taxon>
        <taxon>ecological metagenomes</taxon>
    </lineage>
</organism>
<accession>X1FZN4</accession>
<proteinExistence type="predicted"/>